<feature type="region of interest" description="Disordered" evidence="1">
    <location>
        <begin position="206"/>
        <end position="256"/>
    </location>
</feature>
<feature type="compositionally biased region" description="Basic and acidic residues" evidence="1">
    <location>
        <begin position="215"/>
        <end position="233"/>
    </location>
</feature>
<feature type="compositionally biased region" description="Low complexity" evidence="1">
    <location>
        <begin position="236"/>
        <end position="254"/>
    </location>
</feature>
<organism evidence="2 3">
    <name type="scientific">Bicyclus anynana</name>
    <name type="common">Squinting bush brown butterfly</name>
    <dbReference type="NCBI Taxonomy" id="110368"/>
    <lineage>
        <taxon>Eukaryota</taxon>
        <taxon>Metazoa</taxon>
        <taxon>Ecdysozoa</taxon>
        <taxon>Arthropoda</taxon>
        <taxon>Hexapoda</taxon>
        <taxon>Insecta</taxon>
        <taxon>Pterygota</taxon>
        <taxon>Neoptera</taxon>
        <taxon>Endopterygota</taxon>
        <taxon>Lepidoptera</taxon>
        <taxon>Glossata</taxon>
        <taxon>Ditrysia</taxon>
        <taxon>Papilionoidea</taxon>
        <taxon>Nymphalidae</taxon>
        <taxon>Satyrinae</taxon>
        <taxon>Satyrini</taxon>
        <taxon>Mycalesina</taxon>
        <taxon>Bicyclus</taxon>
    </lineage>
</organism>
<dbReference type="PANTHER" id="PTHR33198">
    <property type="entry name" value="ANK_REP_REGION DOMAIN-CONTAINING PROTEIN-RELATED"/>
    <property type="match status" value="1"/>
</dbReference>
<name>A0ABM3LPT1_BICAN</name>
<proteinExistence type="predicted"/>
<accession>A0ABM3LPT1</accession>
<dbReference type="RefSeq" id="XP_052741076.1">
    <property type="nucleotide sequence ID" value="XM_052885116.1"/>
</dbReference>
<dbReference type="Proteomes" id="UP001652582">
    <property type="component" value="Chromosome 13"/>
</dbReference>
<protein>
    <submittedName>
        <fullName evidence="3">Uncharacterized protein LOC128198682</fullName>
    </submittedName>
</protein>
<evidence type="ECO:0000256" key="1">
    <source>
        <dbReference type="SAM" id="MobiDB-lite"/>
    </source>
</evidence>
<dbReference type="PANTHER" id="PTHR33198:SF19">
    <property type="entry name" value="CCHC-TYPE DOMAIN-CONTAINING PROTEIN"/>
    <property type="match status" value="1"/>
</dbReference>
<sequence length="316" mass="36331">MESVLTPPSAFYFDKNASDAGSIHEKWIKWKRSYEIYNKACEISNKSVEIQANILLHVVGEQCREVLDRWPEKCTTVEYIWKKLDEQFQTKKNLTVERHKFFIRDQRDNESIEQYVFELSKLAQNCEFRDLQEELIKDRLVCGVTSAAIRERLLREEDLTLKKALDICRAAVASRTYSENIKPEREETYHTHQIKQTQNDVLQIRSKMTSSRGRTRSEVRDAAEHRRSEDRGAGSRGPRAAVLPPRARPLAAGASQRSAAPGATKLCGYCGCVHKKFECPAYGQKCNRCFRKNHFSRVCGVNYIENSDDEDSQASG</sequence>
<evidence type="ECO:0000313" key="2">
    <source>
        <dbReference type="Proteomes" id="UP001652582"/>
    </source>
</evidence>
<reference evidence="3" key="1">
    <citation type="submission" date="2025-08" db="UniProtKB">
        <authorList>
            <consortium name="RefSeq"/>
        </authorList>
    </citation>
    <scope>IDENTIFICATION</scope>
</reference>
<keyword evidence="2" id="KW-1185">Reference proteome</keyword>
<gene>
    <name evidence="3" type="primary">LOC128198682</name>
</gene>
<dbReference type="GeneID" id="128198682"/>
<evidence type="ECO:0000313" key="3">
    <source>
        <dbReference type="RefSeq" id="XP_052741076.1"/>
    </source>
</evidence>